<comment type="caution">
    <text evidence="2">The sequence shown here is derived from an EMBL/GenBank/DDBJ whole genome shotgun (WGS) entry which is preliminary data.</text>
</comment>
<dbReference type="Proteomes" id="UP001634747">
    <property type="component" value="Unassembled WGS sequence"/>
</dbReference>
<protein>
    <submittedName>
        <fullName evidence="2">Uncharacterized protein</fullName>
    </submittedName>
</protein>
<gene>
    <name evidence="2" type="ORF">ACK2TP_02205</name>
</gene>
<sequence length="90" mass="10066">MFDTHDALRNPPMSRAQKLYTSCFCSGLLLNGISTFSAPHHAHQSIWITINLIALTLMIVGVVTGGAHMLRQRALKRQSRFQAENRSSSR</sequence>
<organism evidence="2 3">
    <name type="scientific">Terriglobus aquaticus</name>
    <dbReference type="NCBI Taxonomy" id="940139"/>
    <lineage>
        <taxon>Bacteria</taxon>
        <taxon>Pseudomonadati</taxon>
        <taxon>Acidobacteriota</taxon>
        <taxon>Terriglobia</taxon>
        <taxon>Terriglobales</taxon>
        <taxon>Acidobacteriaceae</taxon>
        <taxon>Terriglobus</taxon>
    </lineage>
</organism>
<accession>A0ABW9KH74</accession>
<keyword evidence="1" id="KW-0812">Transmembrane</keyword>
<reference evidence="2 3" key="1">
    <citation type="submission" date="2024-12" db="EMBL/GenBank/DDBJ databases">
        <authorList>
            <person name="Lee Y."/>
        </authorList>
    </citation>
    <scope>NUCLEOTIDE SEQUENCE [LARGE SCALE GENOMIC DNA]</scope>
    <source>
        <strain evidence="2 3">03SUJ4</strain>
    </source>
</reference>
<keyword evidence="1" id="KW-0472">Membrane</keyword>
<keyword evidence="1" id="KW-1133">Transmembrane helix</keyword>
<keyword evidence="3" id="KW-1185">Reference proteome</keyword>
<evidence type="ECO:0000313" key="3">
    <source>
        <dbReference type="Proteomes" id="UP001634747"/>
    </source>
</evidence>
<feature type="transmembrane region" description="Helical" evidence="1">
    <location>
        <begin position="46"/>
        <end position="70"/>
    </location>
</feature>
<feature type="transmembrane region" description="Helical" evidence="1">
    <location>
        <begin position="19"/>
        <end position="40"/>
    </location>
</feature>
<name>A0ABW9KH74_9BACT</name>
<dbReference type="EMBL" id="JBJYXY010000001">
    <property type="protein sequence ID" value="MFN2974568.1"/>
    <property type="molecule type" value="Genomic_DNA"/>
</dbReference>
<evidence type="ECO:0000313" key="2">
    <source>
        <dbReference type="EMBL" id="MFN2974568.1"/>
    </source>
</evidence>
<dbReference type="RefSeq" id="WP_263413869.1">
    <property type="nucleotide sequence ID" value="NZ_BAABBH010000001.1"/>
</dbReference>
<proteinExistence type="predicted"/>
<evidence type="ECO:0000256" key="1">
    <source>
        <dbReference type="SAM" id="Phobius"/>
    </source>
</evidence>